<comment type="caution">
    <text evidence="1">The sequence shown here is derived from an EMBL/GenBank/DDBJ whole genome shotgun (WGS) entry which is preliminary data.</text>
</comment>
<evidence type="ECO:0000313" key="2">
    <source>
        <dbReference type="Proteomes" id="UP000499080"/>
    </source>
</evidence>
<evidence type="ECO:0000313" key="1">
    <source>
        <dbReference type="EMBL" id="GBO19437.1"/>
    </source>
</evidence>
<proteinExistence type="predicted"/>
<keyword evidence="2" id="KW-1185">Reference proteome</keyword>
<sequence length="96" mass="10611">MTVRAGKQRRRNFSQSYDLHLIILPISPIRRGRGGLVVRSRPWGRRVAGSKPDSIEDPSCIGPVACQIIRRGQTTSRWCGAEAWRGGDSSGVILLI</sequence>
<dbReference type="AlphaFoldDB" id="A0A4Y2V6S4"/>
<organism evidence="1 2">
    <name type="scientific">Araneus ventricosus</name>
    <name type="common">Orbweaver spider</name>
    <name type="synonym">Epeira ventricosa</name>
    <dbReference type="NCBI Taxonomy" id="182803"/>
    <lineage>
        <taxon>Eukaryota</taxon>
        <taxon>Metazoa</taxon>
        <taxon>Ecdysozoa</taxon>
        <taxon>Arthropoda</taxon>
        <taxon>Chelicerata</taxon>
        <taxon>Arachnida</taxon>
        <taxon>Araneae</taxon>
        <taxon>Araneomorphae</taxon>
        <taxon>Entelegynae</taxon>
        <taxon>Araneoidea</taxon>
        <taxon>Araneidae</taxon>
        <taxon>Araneus</taxon>
    </lineage>
</organism>
<reference evidence="1 2" key="1">
    <citation type="journal article" date="2019" name="Sci. Rep.">
        <title>Orb-weaving spider Araneus ventricosus genome elucidates the spidroin gene catalogue.</title>
        <authorList>
            <person name="Kono N."/>
            <person name="Nakamura H."/>
            <person name="Ohtoshi R."/>
            <person name="Moran D.A.P."/>
            <person name="Shinohara A."/>
            <person name="Yoshida Y."/>
            <person name="Fujiwara M."/>
            <person name="Mori M."/>
            <person name="Tomita M."/>
            <person name="Arakawa K."/>
        </authorList>
    </citation>
    <scope>NUCLEOTIDE SEQUENCE [LARGE SCALE GENOMIC DNA]</scope>
</reference>
<gene>
    <name evidence="1" type="ORF">AVEN_179272_1</name>
</gene>
<protein>
    <submittedName>
        <fullName evidence="1">Uncharacterized protein</fullName>
    </submittedName>
</protein>
<dbReference type="EMBL" id="BGPR01042915">
    <property type="protein sequence ID" value="GBO19437.1"/>
    <property type="molecule type" value="Genomic_DNA"/>
</dbReference>
<dbReference type="Proteomes" id="UP000499080">
    <property type="component" value="Unassembled WGS sequence"/>
</dbReference>
<accession>A0A4Y2V6S4</accession>
<name>A0A4Y2V6S4_ARAVE</name>